<evidence type="ECO:0000313" key="3">
    <source>
        <dbReference type="EMBL" id="KRT60100.1"/>
    </source>
</evidence>
<evidence type="ECO:0000313" key="5">
    <source>
        <dbReference type="Proteomes" id="UP000051634"/>
    </source>
</evidence>
<reference evidence="4 5" key="1">
    <citation type="submission" date="2015-11" db="EMBL/GenBank/DDBJ databases">
        <title>The genome of Candidatus Endoriftia persephone in Ridgeia piscesae and population structure of the North Eastern Pacific vestimentiferan symbionts.</title>
        <authorList>
            <person name="Perez M."/>
            <person name="Juniper K.S."/>
        </authorList>
    </citation>
    <scope>NUCLEOTIDE SEQUENCE [LARGE SCALE GENOMIC DNA]</scope>
    <source>
        <strain evidence="3">Ind10</strain>
        <strain evidence="2">Ind11</strain>
    </source>
</reference>
<gene>
    <name evidence="2" type="ORF">Ga0074115_1032</name>
    <name evidence="3" type="ORF">Ga0076813_16673</name>
</gene>
<evidence type="ECO:0000256" key="1">
    <source>
        <dbReference type="SAM" id="MobiDB-lite"/>
    </source>
</evidence>
<evidence type="ECO:0000313" key="4">
    <source>
        <dbReference type="Proteomes" id="UP000051276"/>
    </source>
</evidence>
<proteinExistence type="predicted"/>
<keyword evidence="5" id="KW-1185">Reference proteome</keyword>
<sequence length="174" mass="19901">MTGFSSLPVTRRFFRIPLRINCFSTAIQEIGPLDAAFCDIWAFFGRFPGSRRTLGALCSQTYGHHKITRRKKTVEQRATLFQFLHLAATHGPLFERSTLCSQHRPRPIFFGDFDANAHRDYIQVQPPPPSPSAISNDSLASPKPRARSMRSARPCAITPITPMRWPTNCWRWRT</sequence>
<dbReference type="STRING" id="54398.Ga0074115_1032"/>
<protein>
    <submittedName>
        <fullName evidence="3">Uncharacterized protein</fullName>
    </submittedName>
</protein>
<dbReference type="AlphaFoldDB" id="A0A0T5ZB93"/>
<feature type="region of interest" description="Disordered" evidence="1">
    <location>
        <begin position="121"/>
        <end position="151"/>
    </location>
</feature>
<comment type="caution">
    <text evidence="3">The sequence shown here is derived from an EMBL/GenBank/DDBJ whole genome shotgun (WGS) entry which is preliminary data.</text>
</comment>
<dbReference type="EMBL" id="LDXT01000093">
    <property type="protein sequence ID" value="KRT54105.1"/>
    <property type="molecule type" value="Genomic_DNA"/>
</dbReference>
<dbReference type="Proteomes" id="UP000051634">
    <property type="component" value="Unassembled WGS sequence"/>
</dbReference>
<organism evidence="3 4">
    <name type="scientific">endosymbiont of Ridgeia piscesae</name>
    <dbReference type="NCBI Taxonomy" id="54398"/>
    <lineage>
        <taxon>Bacteria</taxon>
        <taxon>Pseudomonadati</taxon>
        <taxon>Pseudomonadota</taxon>
        <taxon>Gammaproteobacteria</taxon>
        <taxon>sulfur-oxidizing symbionts</taxon>
    </lineage>
</organism>
<evidence type="ECO:0000313" key="2">
    <source>
        <dbReference type="EMBL" id="KRT54105.1"/>
    </source>
</evidence>
<accession>A0A0T5ZB93</accession>
<dbReference type="Proteomes" id="UP000051276">
    <property type="component" value="Unassembled WGS sequence"/>
</dbReference>
<dbReference type="EMBL" id="LMXI01000027">
    <property type="protein sequence ID" value="KRT60100.1"/>
    <property type="molecule type" value="Genomic_DNA"/>
</dbReference>
<name>A0A0T5ZB93_9GAMM</name>